<keyword evidence="4" id="KW-1185">Reference proteome</keyword>
<accession>A0A7H9BHP5</accession>
<dbReference type="EMBL" id="CP058627">
    <property type="protein sequence ID" value="QLG87852.1"/>
    <property type="molecule type" value="Genomic_DNA"/>
</dbReference>
<dbReference type="NCBIfam" id="TIGR00847">
    <property type="entry name" value="ccoS"/>
    <property type="match status" value="1"/>
</dbReference>
<dbReference type="AlphaFoldDB" id="A0A7H9BHP5"/>
<keyword evidence="2" id="KW-0812">Transmembrane</keyword>
<dbReference type="KEGG" id="chiz:HQ393_06025"/>
<dbReference type="PANTHER" id="PTHR41532">
    <property type="entry name" value="FIXS PROTEIN"/>
    <property type="match status" value="1"/>
</dbReference>
<dbReference type="RefSeq" id="WP_179357932.1">
    <property type="nucleotide sequence ID" value="NZ_CP058627.1"/>
</dbReference>
<dbReference type="Proteomes" id="UP000509597">
    <property type="component" value="Chromosome"/>
</dbReference>
<evidence type="ECO:0000313" key="3">
    <source>
        <dbReference type="EMBL" id="QLG87852.1"/>
    </source>
</evidence>
<dbReference type="PANTHER" id="PTHR41532:SF1">
    <property type="entry name" value="FIXS PROTEIN"/>
    <property type="match status" value="1"/>
</dbReference>
<sequence>MESLYLLIPLSLLIALGIGLIFWWFIRSGQTDDLEGPSWRILQDDDTTIESTTPGRTPQKKNPD</sequence>
<organism evidence="3 4">
    <name type="scientific">Chitinibacter bivalviorum</name>
    <dbReference type="NCBI Taxonomy" id="2739434"/>
    <lineage>
        <taxon>Bacteria</taxon>
        <taxon>Pseudomonadati</taxon>
        <taxon>Pseudomonadota</taxon>
        <taxon>Betaproteobacteria</taxon>
        <taxon>Neisseriales</taxon>
        <taxon>Chitinibacteraceae</taxon>
        <taxon>Chitinibacter</taxon>
    </lineage>
</organism>
<evidence type="ECO:0000313" key="4">
    <source>
        <dbReference type="Proteomes" id="UP000509597"/>
    </source>
</evidence>
<dbReference type="Pfam" id="PF03597">
    <property type="entry name" value="FixS"/>
    <property type="match status" value="1"/>
</dbReference>
<dbReference type="InterPro" id="IPR004714">
    <property type="entry name" value="Cyt_oxidase_maturation_cbb3"/>
</dbReference>
<protein>
    <submittedName>
        <fullName evidence="3">Cbb3-type cytochrome oxidase assembly protein CcoS</fullName>
    </submittedName>
</protein>
<keyword evidence="2" id="KW-1133">Transmembrane helix</keyword>
<feature type="transmembrane region" description="Helical" evidence="2">
    <location>
        <begin position="6"/>
        <end position="26"/>
    </location>
</feature>
<feature type="region of interest" description="Disordered" evidence="1">
    <location>
        <begin position="45"/>
        <end position="64"/>
    </location>
</feature>
<gene>
    <name evidence="3" type="primary">ccoS</name>
    <name evidence="3" type="ORF">HQ393_06025</name>
</gene>
<keyword evidence="2" id="KW-0472">Membrane</keyword>
<proteinExistence type="predicted"/>
<name>A0A7H9BHP5_9NEIS</name>
<evidence type="ECO:0000256" key="1">
    <source>
        <dbReference type="SAM" id="MobiDB-lite"/>
    </source>
</evidence>
<reference evidence="3 4" key="1">
    <citation type="submission" date="2020-07" db="EMBL/GenBank/DDBJ databases">
        <title>Complete genome sequence of Chitinibacter sp. 2T18.</title>
        <authorList>
            <person name="Bae J.-W."/>
            <person name="Choi J.-W."/>
        </authorList>
    </citation>
    <scope>NUCLEOTIDE SEQUENCE [LARGE SCALE GENOMIC DNA]</scope>
    <source>
        <strain evidence="3 4">2T18</strain>
    </source>
</reference>
<evidence type="ECO:0000256" key="2">
    <source>
        <dbReference type="SAM" id="Phobius"/>
    </source>
</evidence>